<dbReference type="CDD" id="cd07043">
    <property type="entry name" value="STAS_anti-anti-sigma_factors"/>
    <property type="match status" value="1"/>
</dbReference>
<keyword evidence="4" id="KW-1185">Reference proteome</keyword>
<dbReference type="RefSeq" id="WP_119319330.1">
    <property type="nucleotide sequence ID" value="NZ_AP025739.1"/>
</dbReference>
<name>A0A402CPE1_9BACT</name>
<dbReference type="InterPro" id="IPR003658">
    <property type="entry name" value="Anti-sigma_ant"/>
</dbReference>
<reference evidence="3 4" key="1">
    <citation type="journal article" date="2019" name="Int. J. Syst. Evol. Microbiol.">
        <title>Capsulimonas corticalis gen. nov., sp. nov., an aerobic capsulated bacterium, of a novel bacterial order, Capsulimonadales ord. nov., of the class Armatimonadia of the phylum Armatimonadetes.</title>
        <authorList>
            <person name="Li J."/>
            <person name="Kudo C."/>
            <person name="Tonouchi A."/>
        </authorList>
    </citation>
    <scope>NUCLEOTIDE SEQUENCE [LARGE SCALE GENOMIC DNA]</scope>
    <source>
        <strain evidence="3 4">AX-7</strain>
    </source>
</reference>
<dbReference type="NCBIfam" id="TIGR00377">
    <property type="entry name" value="ant_ant_sig"/>
    <property type="match status" value="1"/>
</dbReference>
<evidence type="ECO:0000313" key="4">
    <source>
        <dbReference type="Proteomes" id="UP000287394"/>
    </source>
</evidence>
<dbReference type="Proteomes" id="UP000287394">
    <property type="component" value="Chromosome"/>
</dbReference>
<dbReference type="EMBL" id="AP025739">
    <property type="protein sequence ID" value="BDI32992.1"/>
    <property type="molecule type" value="Genomic_DNA"/>
</dbReference>
<dbReference type="InterPro" id="IPR002645">
    <property type="entry name" value="STAS_dom"/>
</dbReference>
<gene>
    <name evidence="3" type="ORF">CCAX7_50430</name>
</gene>
<dbReference type="KEGG" id="ccot:CCAX7_50430"/>
<sequence>MLLEIDVQPTPDQIPVVHLKGEIDLHTCGAFRDTLRDLIENKRYDVVINLADVPYLDSAALGVLVDAVRRVREHDGSISLVATTPFVRRAFEITRLVKIFQLFDDEASALAEIRKDKAVAE</sequence>
<organism evidence="3 4">
    <name type="scientific">Capsulimonas corticalis</name>
    <dbReference type="NCBI Taxonomy" id="2219043"/>
    <lineage>
        <taxon>Bacteria</taxon>
        <taxon>Bacillati</taxon>
        <taxon>Armatimonadota</taxon>
        <taxon>Armatimonadia</taxon>
        <taxon>Capsulimonadales</taxon>
        <taxon>Capsulimonadaceae</taxon>
        <taxon>Capsulimonas</taxon>
    </lineage>
</organism>
<dbReference type="PANTHER" id="PTHR33495">
    <property type="entry name" value="ANTI-SIGMA FACTOR ANTAGONIST TM_1081-RELATED-RELATED"/>
    <property type="match status" value="1"/>
</dbReference>
<accession>A0A402CPE1</accession>
<dbReference type="InterPro" id="IPR036513">
    <property type="entry name" value="STAS_dom_sf"/>
</dbReference>
<evidence type="ECO:0000256" key="1">
    <source>
        <dbReference type="ARBA" id="ARBA00009013"/>
    </source>
</evidence>
<evidence type="ECO:0000313" key="3">
    <source>
        <dbReference type="EMBL" id="BDI32992.1"/>
    </source>
</evidence>
<dbReference type="Gene3D" id="3.30.750.24">
    <property type="entry name" value="STAS domain"/>
    <property type="match status" value="1"/>
</dbReference>
<dbReference type="AlphaFoldDB" id="A0A402CPE1"/>
<dbReference type="SUPFAM" id="SSF52091">
    <property type="entry name" value="SpoIIaa-like"/>
    <property type="match status" value="1"/>
</dbReference>
<proteinExistence type="inferred from homology"/>
<evidence type="ECO:0000256" key="2">
    <source>
        <dbReference type="RuleBase" id="RU003749"/>
    </source>
</evidence>
<dbReference type="Pfam" id="PF01740">
    <property type="entry name" value="STAS"/>
    <property type="match status" value="1"/>
</dbReference>
<protein>
    <recommendedName>
        <fullName evidence="2">Anti-sigma factor antagonist</fullName>
    </recommendedName>
</protein>
<comment type="similarity">
    <text evidence="1 2">Belongs to the anti-sigma-factor antagonist family.</text>
</comment>
<dbReference type="PROSITE" id="PS50801">
    <property type="entry name" value="STAS"/>
    <property type="match status" value="1"/>
</dbReference>
<dbReference type="PANTHER" id="PTHR33495:SF2">
    <property type="entry name" value="ANTI-SIGMA FACTOR ANTAGONIST TM_1081-RELATED"/>
    <property type="match status" value="1"/>
</dbReference>
<dbReference type="OrthoDB" id="9796076at2"/>
<dbReference type="GO" id="GO:0043856">
    <property type="term" value="F:anti-sigma factor antagonist activity"/>
    <property type="evidence" value="ECO:0007669"/>
    <property type="project" value="InterPro"/>
</dbReference>